<dbReference type="Proteomes" id="UP000690515">
    <property type="component" value="Unassembled WGS sequence"/>
</dbReference>
<reference evidence="2 3" key="1">
    <citation type="submission" date="2021-04" db="EMBL/GenBank/DDBJ databases">
        <authorList>
            <person name="Pira H."/>
            <person name="Risdian C."/>
            <person name="Wink J."/>
        </authorList>
    </citation>
    <scope>NUCLEOTIDE SEQUENCE [LARGE SCALE GENOMIC DNA]</scope>
    <source>
        <strain evidence="2 3">WH53</strain>
    </source>
</reference>
<evidence type="ECO:0000256" key="1">
    <source>
        <dbReference type="SAM" id="MobiDB-lite"/>
    </source>
</evidence>
<dbReference type="EMBL" id="JAGSOY010000057">
    <property type="protein sequence ID" value="MBU2713011.1"/>
    <property type="molecule type" value="Genomic_DNA"/>
</dbReference>
<dbReference type="RefSeq" id="WP_215821232.1">
    <property type="nucleotide sequence ID" value="NZ_JAGSOY010000057.1"/>
</dbReference>
<organism evidence="2 3">
    <name type="scientific">Zooshikella harenae</name>
    <dbReference type="NCBI Taxonomy" id="2827238"/>
    <lineage>
        <taxon>Bacteria</taxon>
        <taxon>Pseudomonadati</taxon>
        <taxon>Pseudomonadota</taxon>
        <taxon>Gammaproteobacteria</taxon>
        <taxon>Oceanospirillales</taxon>
        <taxon>Zooshikellaceae</taxon>
        <taxon>Zooshikella</taxon>
    </lineage>
</organism>
<comment type="caution">
    <text evidence="2">The sequence shown here is derived from an EMBL/GenBank/DDBJ whole genome shotgun (WGS) entry which is preliminary data.</text>
</comment>
<gene>
    <name evidence="2" type="ORF">KCG35_18235</name>
</gene>
<name>A0ABS5ZIC1_9GAMM</name>
<evidence type="ECO:0000313" key="3">
    <source>
        <dbReference type="Proteomes" id="UP000690515"/>
    </source>
</evidence>
<proteinExistence type="predicted"/>
<protein>
    <submittedName>
        <fullName evidence="2">Uncharacterized protein</fullName>
    </submittedName>
</protein>
<keyword evidence="3" id="KW-1185">Reference proteome</keyword>
<sequence length="126" mass="14327">MKNITNVNFISGHLDLSETEFNVHYRPAIDQAIAQNEAFIMGDAHGADVLAQQYLLDKTDAVTIYHMHTTPRNNLGFKTIGSFSTDSERDKHMTLASTHDIAWVRPGREHSGTQKNLNRRQKYNTK</sequence>
<accession>A0ABS5ZIC1</accession>
<feature type="region of interest" description="Disordered" evidence="1">
    <location>
        <begin position="105"/>
        <end position="126"/>
    </location>
</feature>
<feature type="compositionally biased region" description="Basic residues" evidence="1">
    <location>
        <begin position="117"/>
        <end position="126"/>
    </location>
</feature>
<evidence type="ECO:0000313" key="2">
    <source>
        <dbReference type="EMBL" id="MBU2713011.1"/>
    </source>
</evidence>